<dbReference type="Gene3D" id="2.60.40.420">
    <property type="entry name" value="Cupredoxins - blue copper proteins"/>
    <property type="match status" value="1"/>
</dbReference>
<reference evidence="1" key="1">
    <citation type="submission" date="2025-08" db="UniProtKB">
        <authorList>
            <consortium name="Ensembl"/>
        </authorList>
    </citation>
    <scope>IDENTIFICATION</scope>
</reference>
<protein>
    <recommendedName>
        <fullName evidence="3">Plastocyanin-like domain-containing protein</fullName>
    </recommendedName>
</protein>
<evidence type="ECO:0008006" key="3">
    <source>
        <dbReference type="Google" id="ProtNLM"/>
    </source>
</evidence>
<sequence>MFWCYVPLFLKEGTFIGSKYKKIICCTLTFGSSFVGEKVKIVLKNMAKRPYAIHAHGVKTDSPQVSLTRPGKI</sequence>
<dbReference type="SUPFAM" id="SSF49503">
    <property type="entry name" value="Cupredoxins"/>
    <property type="match status" value="1"/>
</dbReference>
<dbReference type="Proteomes" id="UP000694700">
    <property type="component" value="Unplaced"/>
</dbReference>
<dbReference type="AlphaFoldDB" id="A0A8C1TQ12"/>
<name>A0A8C1TQ12_CYPCA</name>
<dbReference type="Ensembl" id="ENSCCRT00015025895.1">
    <property type="protein sequence ID" value="ENSCCRP00015024990.1"/>
    <property type="gene ID" value="ENSCCRG00015010600.1"/>
</dbReference>
<proteinExistence type="predicted"/>
<evidence type="ECO:0000313" key="1">
    <source>
        <dbReference type="Ensembl" id="ENSCCRP00015024990.1"/>
    </source>
</evidence>
<evidence type="ECO:0000313" key="2">
    <source>
        <dbReference type="Proteomes" id="UP000694700"/>
    </source>
</evidence>
<organism evidence="1 2">
    <name type="scientific">Cyprinus carpio</name>
    <name type="common">Common carp</name>
    <dbReference type="NCBI Taxonomy" id="7962"/>
    <lineage>
        <taxon>Eukaryota</taxon>
        <taxon>Metazoa</taxon>
        <taxon>Chordata</taxon>
        <taxon>Craniata</taxon>
        <taxon>Vertebrata</taxon>
        <taxon>Euteleostomi</taxon>
        <taxon>Actinopterygii</taxon>
        <taxon>Neopterygii</taxon>
        <taxon>Teleostei</taxon>
        <taxon>Ostariophysi</taxon>
        <taxon>Cypriniformes</taxon>
        <taxon>Cyprinidae</taxon>
        <taxon>Cyprininae</taxon>
        <taxon>Cyprinus</taxon>
    </lineage>
</organism>
<dbReference type="InterPro" id="IPR008972">
    <property type="entry name" value="Cupredoxin"/>
</dbReference>
<accession>A0A8C1TQ12</accession>